<dbReference type="Gene3D" id="3.30.460.10">
    <property type="entry name" value="Beta Polymerase, domain 2"/>
    <property type="match status" value="1"/>
</dbReference>
<dbReference type="STRING" id="225345.CLCHR_22920"/>
<feature type="domain" description="Polymerase beta nucleotidyltransferase" evidence="1">
    <location>
        <begin position="6"/>
        <end position="96"/>
    </location>
</feature>
<dbReference type="InterPro" id="IPR041633">
    <property type="entry name" value="Polbeta"/>
</dbReference>
<dbReference type="SUPFAM" id="SSF81301">
    <property type="entry name" value="Nucleotidyltransferase"/>
    <property type="match status" value="1"/>
</dbReference>
<dbReference type="Proteomes" id="UP000191056">
    <property type="component" value="Unassembled WGS sequence"/>
</dbReference>
<reference evidence="2 4" key="1">
    <citation type="submission" date="2017-03" db="EMBL/GenBank/DDBJ databases">
        <title>Genome sequence of Clostridium chromiireducens DSM 23318.</title>
        <authorList>
            <person name="Poehlein A."/>
            <person name="Daniel R."/>
        </authorList>
    </citation>
    <scope>NUCLEOTIDE SEQUENCE [LARGE SCALE GENOMIC DNA]</scope>
    <source>
        <strain evidence="2 4">DSM 23318</strain>
    </source>
</reference>
<dbReference type="PANTHER" id="PTHR43852:SF2">
    <property type="entry name" value="PROTEIN ADENYLYLTRANSFERASE MNTA"/>
    <property type="match status" value="1"/>
</dbReference>
<keyword evidence="4" id="KW-1185">Reference proteome</keyword>
<dbReference type="NCBIfam" id="NF047752">
    <property type="entry name" value="MntA_antitoxin"/>
    <property type="match status" value="1"/>
</dbReference>
<evidence type="ECO:0000313" key="3">
    <source>
        <dbReference type="EMBL" id="RII35023.1"/>
    </source>
</evidence>
<dbReference type="CDD" id="cd05403">
    <property type="entry name" value="NT_KNTase_like"/>
    <property type="match status" value="1"/>
</dbReference>
<dbReference type="PANTHER" id="PTHR43852">
    <property type="entry name" value="NUCLEOTIDYLTRANSFERASE"/>
    <property type="match status" value="1"/>
</dbReference>
<dbReference type="RefSeq" id="WP_079439925.1">
    <property type="nucleotide sequence ID" value="NZ_JBLZIA010000003.1"/>
</dbReference>
<comment type="caution">
    <text evidence="2">The sequence shown here is derived from an EMBL/GenBank/DDBJ whole genome shotgun (WGS) entry which is preliminary data.</text>
</comment>
<proteinExistence type="predicted"/>
<evidence type="ECO:0000259" key="1">
    <source>
        <dbReference type="Pfam" id="PF18765"/>
    </source>
</evidence>
<dbReference type="EMBL" id="QXDJ01000002">
    <property type="protein sequence ID" value="RII35023.1"/>
    <property type="molecule type" value="Genomic_DNA"/>
</dbReference>
<dbReference type="GO" id="GO:0016740">
    <property type="term" value="F:transferase activity"/>
    <property type="evidence" value="ECO:0007669"/>
    <property type="project" value="UniProtKB-KW"/>
</dbReference>
<accession>A0A1V4IQX8</accession>
<keyword evidence="2" id="KW-0808">Transferase</keyword>
<dbReference type="EMBL" id="MZGT01000027">
    <property type="protein sequence ID" value="OPJ61887.1"/>
    <property type="molecule type" value="Genomic_DNA"/>
</dbReference>
<dbReference type="OrthoDB" id="9816197at2"/>
<dbReference type="Proteomes" id="UP000265930">
    <property type="component" value="Unassembled WGS sequence"/>
</dbReference>
<evidence type="ECO:0000313" key="2">
    <source>
        <dbReference type="EMBL" id="OPJ61887.1"/>
    </source>
</evidence>
<name>A0A1V4IQX8_9CLOT</name>
<sequence>MESQLNKAIEILRKEFNPIVIYLFGSAAKNRLREDSDIDIAFLTDNDVDSYECFMKAQELADIFNREVDLINLNTSSTVFKAQVVGTGKRIYCTDETKRMYFEMRVLKSYAMLNEEREVILKKIKERGTVYGK</sequence>
<dbReference type="InterPro" id="IPR052930">
    <property type="entry name" value="TA_antitoxin_MntA"/>
</dbReference>
<reference evidence="3 5" key="2">
    <citation type="submission" date="2018-08" db="EMBL/GenBank/DDBJ databases">
        <title>Genome of Clostridium chromiireducens C1, DSM12136.</title>
        <authorList>
            <person name="Xing M."/>
            <person name="Wei Y."/>
            <person name="Ang E.L."/>
            <person name="Zhao H."/>
            <person name="Zhang Y."/>
        </authorList>
    </citation>
    <scope>NUCLEOTIDE SEQUENCE [LARGE SCALE GENOMIC DNA]</scope>
    <source>
        <strain evidence="3 5">C1</strain>
    </source>
</reference>
<evidence type="ECO:0000313" key="4">
    <source>
        <dbReference type="Proteomes" id="UP000191056"/>
    </source>
</evidence>
<dbReference type="AlphaFoldDB" id="A0A1V4IQX8"/>
<dbReference type="Pfam" id="PF18765">
    <property type="entry name" value="Polbeta"/>
    <property type="match status" value="1"/>
</dbReference>
<gene>
    <name evidence="2" type="ORF">CLCHR_22920</name>
    <name evidence="3" type="ORF">D2A34_07390</name>
</gene>
<evidence type="ECO:0000313" key="5">
    <source>
        <dbReference type="Proteomes" id="UP000265930"/>
    </source>
</evidence>
<organism evidence="2 4">
    <name type="scientific">Clostridium chromiireducens</name>
    <dbReference type="NCBI Taxonomy" id="225345"/>
    <lineage>
        <taxon>Bacteria</taxon>
        <taxon>Bacillati</taxon>
        <taxon>Bacillota</taxon>
        <taxon>Clostridia</taxon>
        <taxon>Eubacteriales</taxon>
        <taxon>Clostridiaceae</taxon>
        <taxon>Clostridium</taxon>
    </lineage>
</organism>
<protein>
    <submittedName>
        <fullName evidence="2">Nucleotidyltransferase domain protein</fullName>
    </submittedName>
    <submittedName>
        <fullName evidence="3">Nucleotidyltransferase domain-containing protein</fullName>
    </submittedName>
</protein>
<dbReference type="InterPro" id="IPR043519">
    <property type="entry name" value="NT_sf"/>
</dbReference>